<reference evidence="1 2" key="1">
    <citation type="submission" date="2020-02" db="EMBL/GenBank/DDBJ databases">
        <authorList>
            <person name="Chen W.-M."/>
        </authorList>
    </citation>
    <scope>NUCLEOTIDE SEQUENCE [LARGE SCALE GENOMIC DNA]</scope>
    <source>
        <strain evidence="1 2">KDG-16</strain>
    </source>
</reference>
<dbReference type="Gene3D" id="3.90.550.10">
    <property type="entry name" value="Spore Coat Polysaccharide Biosynthesis Protein SpsA, Chain A"/>
    <property type="match status" value="1"/>
</dbReference>
<dbReference type="RefSeq" id="WP_166076180.1">
    <property type="nucleotide sequence ID" value="NZ_JAAJBT010000002.1"/>
</dbReference>
<proteinExistence type="predicted"/>
<dbReference type="EMBL" id="JAAJBT010000002">
    <property type="protein sequence ID" value="NHM01122.1"/>
    <property type="molecule type" value="Genomic_DNA"/>
</dbReference>
<protein>
    <submittedName>
        <fullName evidence="1">Glycosyltransferase</fullName>
    </submittedName>
</protein>
<dbReference type="Proteomes" id="UP000800984">
    <property type="component" value="Unassembled WGS sequence"/>
</dbReference>
<dbReference type="SUPFAM" id="SSF53448">
    <property type="entry name" value="Nucleotide-diphospho-sugar transferases"/>
    <property type="match status" value="1"/>
</dbReference>
<sequence length="341" mass="39466">MRKGTNTSKEQTISKREVNHRVIIPLYIPHTDEYYSEAFEIFEMTLMSLHKTSTYPNLVSVISDHCCDSINYKLLELKEKKLIDELVIQTQNIGKLNAILKVLRTVDEEFVTITDADVLFVNDWDKEVFHVFSSFPKAAVVSPVPVFRNQLSYTANIWVDYFFSKKLAFQPVKNPDALEKFAKSIGWDSLEPRFKDVIVTLKAENDTLAVVSATHFVATYKKEYLKNIPKENSIFKLGGNSEGKYLDKPPFDLDGYRLATYDNYAYHLGNKTELWQKEYYSALSETEKIPFPAISNFKPGKSFVKKIIEKLLVKALSNTKIYNMLLLRKGLTKQQLKTFWY</sequence>
<accession>A0ABX0I5U9</accession>
<organism evidence="1 2">
    <name type="scientific">Flavobacterium difficile</name>
    <dbReference type="NCBI Taxonomy" id="2709659"/>
    <lineage>
        <taxon>Bacteria</taxon>
        <taxon>Pseudomonadati</taxon>
        <taxon>Bacteroidota</taxon>
        <taxon>Flavobacteriia</taxon>
        <taxon>Flavobacteriales</taxon>
        <taxon>Flavobacteriaceae</taxon>
        <taxon>Flavobacterium</taxon>
    </lineage>
</organism>
<gene>
    <name evidence="1" type="ORF">G4D72_03245</name>
</gene>
<dbReference type="InterPro" id="IPR029044">
    <property type="entry name" value="Nucleotide-diphossugar_trans"/>
</dbReference>
<comment type="caution">
    <text evidence="1">The sequence shown here is derived from an EMBL/GenBank/DDBJ whole genome shotgun (WGS) entry which is preliminary data.</text>
</comment>
<evidence type="ECO:0000313" key="1">
    <source>
        <dbReference type="EMBL" id="NHM01122.1"/>
    </source>
</evidence>
<name>A0ABX0I5U9_9FLAO</name>
<evidence type="ECO:0000313" key="2">
    <source>
        <dbReference type="Proteomes" id="UP000800984"/>
    </source>
</evidence>
<keyword evidence="2" id="KW-1185">Reference proteome</keyword>